<dbReference type="InterPro" id="IPR012910">
    <property type="entry name" value="Plug_dom"/>
</dbReference>
<comment type="subcellular location">
    <subcellularLocation>
        <location evidence="1 7">Cell outer membrane</location>
        <topology evidence="1 7">Multi-pass membrane protein</topology>
    </subcellularLocation>
</comment>
<dbReference type="InterPro" id="IPR039426">
    <property type="entry name" value="TonB-dep_rcpt-like"/>
</dbReference>
<evidence type="ECO:0000256" key="3">
    <source>
        <dbReference type="ARBA" id="ARBA00022452"/>
    </source>
</evidence>
<dbReference type="Gene3D" id="3.55.50.30">
    <property type="match status" value="1"/>
</dbReference>
<evidence type="ECO:0000256" key="7">
    <source>
        <dbReference type="PROSITE-ProRule" id="PRU01360"/>
    </source>
</evidence>
<dbReference type="Proteomes" id="UP000260644">
    <property type="component" value="Unassembled WGS sequence"/>
</dbReference>
<keyword evidence="10" id="KW-1185">Reference proteome</keyword>
<protein>
    <submittedName>
        <fullName evidence="9">SusC/RagA family TonB-linked outer membrane protein</fullName>
    </submittedName>
</protein>
<keyword evidence="5 7" id="KW-0472">Membrane</keyword>
<gene>
    <name evidence="9" type="ORF">DVR12_26355</name>
</gene>
<evidence type="ECO:0000256" key="2">
    <source>
        <dbReference type="ARBA" id="ARBA00022448"/>
    </source>
</evidence>
<keyword evidence="2 7" id="KW-0813">Transport</keyword>
<dbReference type="NCBIfam" id="TIGR04056">
    <property type="entry name" value="OMP_RagA_SusC"/>
    <property type="match status" value="1"/>
</dbReference>
<comment type="caution">
    <text evidence="9">The sequence shown here is derived from an EMBL/GenBank/DDBJ whole genome shotgun (WGS) entry which is preliminary data.</text>
</comment>
<dbReference type="SUPFAM" id="SSF49464">
    <property type="entry name" value="Carboxypeptidase regulatory domain-like"/>
    <property type="match status" value="1"/>
</dbReference>
<dbReference type="OrthoDB" id="9768177at2"/>
<dbReference type="Gene3D" id="2.170.130.10">
    <property type="entry name" value="TonB-dependent receptor, plug domain"/>
    <property type="match status" value="1"/>
</dbReference>
<reference evidence="9 10" key="1">
    <citation type="submission" date="2018-07" db="EMBL/GenBank/DDBJ databases">
        <title>Chitinophaga K2CV101002-2 sp. nov., isolated from a monsoon evergreen broad-leaved forest soil.</title>
        <authorList>
            <person name="Lv Y."/>
        </authorList>
    </citation>
    <scope>NUCLEOTIDE SEQUENCE [LARGE SCALE GENOMIC DNA]</scope>
    <source>
        <strain evidence="9 10">GDMCC 1.1288</strain>
    </source>
</reference>
<dbReference type="AlphaFoldDB" id="A0A3E1Y2L7"/>
<dbReference type="PROSITE" id="PS52016">
    <property type="entry name" value="TONB_DEPENDENT_REC_3"/>
    <property type="match status" value="1"/>
</dbReference>
<dbReference type="InterPro" id="IPR023996">
    <property type="entry name" value="TonB-dep_OMP_SusC/RagA"/>
</dbReference>
<dbReference type="SUPFAM" id="SSF56935">
    <property type="entry name" value="Porins"/>
    <property type="match status" value="1"/>
</dbReference>
<evidence type="ECO:0000256" key="4">
    <source>
        <dbReference type="ARBA" id="ARBA00022692"/>
    </source>
</evidence>
<organism evidence="9 10">
    <name type="scientific">Chitinophaga silvatica</name>
    <dbReference type="NCBI Taxonomy" id="2282649"/>
    <lineage>
        <taxon>Bacteria</taxon>
        <taxon>Pseudomonadati</taxon>
        <taxon>Bacteroidota</taxon>
        <taxon>Chitinophagia</taxon>
        <taxon>Chitinophagales</taxon>
        <taxon>Chitinophagaceae</taxon>
        <taxon>Chitinophaga</taxon>
    </lineage>
</organism>
<dbReference type="Gene3D" id="2.40.170.20">
    <property type="entry name" value="TonB-dependent receptor, beta-barrel domain"/>
    <property type="match status" value="1"/>
</dbReference>
<evidence type="ECO:0000259" key="8">
    <source>
        <dbReference type="Pfam" id="PF07715"/>
    </source>
</evidence>
<name>A0A3E1Y2L7_9BACT</name>
<dbReference type="Pfam" id="PF13715">
    <property type="entry name" value="CarbopepD_reg_2"/>
    <property type="match status" value="1"/>
</dbReference>
<dbReference type="GO" id="GO:0009279">
    <property type="term" value="C:cell outer membrane"/>
    <property type="evidence" value="ECO:0007669"/>
    <property type="project" value="UniProtKB-SubCell"/>
</dbReference>
<dbReference type="InterPro" id="IPR036942">
    <property type="entry name" value="Beta-barrel_TonB_sf"/>
</dbReference>
<feature type="domain" description="TonB-dependent receptor plug" evidence="8">
    <location>
        <begin position="256"/>
        <end position="360"/>
    </location>
</feature>
<dbReference type="InterPro" id="IPR037066">
    <property type="entry name" value="Plug_dom_sf"/>
</dbReference>
<evidence type="ECO:0000313" key="9">
    <source>
        <dbReference type="EMBL" id="RFS18904.1"/>
    </source>
</evidence>
<sequence length="1122" mass="123229">MQNFNFLPGEPIPEKSPLVQRRAVINQRTLQQFMRLNVMAAFITLASTQLLVAAPSHGQSIAATKVTFSVQHESLKSALTRIEHLTEIRFLYNQEQVSTYNNISIPKGTRSVEEQVQLLLAGTPLKYRTVNDHIIIYNPVQDAFLSSMATSIQEEHSISGKVTDTKGNPIIGATIHVSGTTMGATTNTEGVFVIKGLKAGQTYTLIASYIGFEKVTKAITVTQNDQSLSFSLPDGLNPLNEVIVVAYGTQKRGSFTGSAATVKPEAYEGSTRATLQENLQGNVAGVIASNGSGQPGAAPNIRVRGIGSVNAGSAPLYVVDGIPLAATDLAALNNADIESFTVLKDASAASIYGSRAANGVVLITTKKGKSGKTKFNAAAQYGFNKVTLTKDLYPLNTSEMIELLREGAKNAGVTEAKFLSDLKGADVDTTVNTDWFDVLTRQGQFQQYDLSASGGTEKTTFYASGSYYTSKAALEGSEFKRYTGNFKLSNQATDKLSFNLGLQLSYRQMFTQPDEGSNGNPVRMYKRYQPWLRVYNPDGTYDLSYLNNYNPLAVVKENFNATSDYGAVGIASAKYSFTKDLTLENQTSFDFDYNDNKVFYKGGIGTARTNGGVGSYSTVRTLNWVNTSILRYNKSFGEHALNTYLGYEAQKVTASGNSTSMQNFLPGTTTLNNAAVATSGGSSETANSLNSVFANAAYNFKSKYYLSASARRDGSSRFGNKTRFGNFWSVGASWNISDEAFIRSVKSISELRLRTSYGVNGNQDVDNFISRALYSSGDYNLMPGYAFSKFGNDYLTWEKNSPFNVGLDFGLFANRITGTVEYYTRKTSDLLLDFPISATNGTTSLMSNIGEMKNSGWEFTINTQNIVTKNNGFGWNTSFNISTLKNRITSLINPFIKDSYNRYVGGDFYQLYIKGYAGVDRQTGEALWYTDETKTKTTNNYGEAAQYNQGSALPAFFGGLTNTLTWKGINLSFLVFFNYGNKIYDNWGSNANGDGNAGFNGASSLPRYTYLHRWQNVNDITDVPKIDYKGSQSGSSDYNSTRFLYSGNYIRLRDVTLSYNLPQHLLKAAHMSAVRVYARASNLYTYMEDKRMNFDPEVGIDGKTDQNAPMYKTLVLGLDIKF</sequence>
<evidence type="ECO:0000313" key="10">
    <source>
        <dbReference type="Proteomes" id="UP000260644"/>
    </source>
</evidence>
<dbReference type="EMBL" id="QPMM01000018">
    <property type="protein sequence ID" value="RFS18904.1"/>
    <property type="molecule type" value="Genomic_DNA"/>
</dbReference>
<keyword evidence="6 7" id="KW-0998">Cell outer membrane</keyword>
<proteinExistence type="inferred from homology"/>
<dbReference type="Gene3D" id="2.60.40.1120">
    <property type="entry name" value="Carboxypeptidase-like, regulatory domain"/>
    <property type="match status" value="1"/>
</dbReference>
<dbReference type="InterPro" id="IPR008969">
    <property type="entry name" value="CarboxyPept-like_regulatory"/>
</dbReference>
<dbReference type="NCBIfam" id="TIGR04057">
    <property type="entry name" value="SusC_RagA_signa"/>
    <property type="match status" value="1"/>
</dbReference>
<dbReference type="RefSeq" id="WP_116978805.1">
    <property type="nucleotide sequence ID" value="NZ_QPMM01000018.1"/>
</dbReference>
<evidence type="ECO:0000256" key="1">
    <source>
        <dbReference type="ARBA" id="ARBA00004571"/>
    </source>
</evidence>
<dbReference type="Pfam" id="PF07715">
    <property type="entry name" value="Plug"/>
    <property type="match status" value="1"/>
</dbReference>
<keyword evidence="4 7" id="KW-0812">Transmembrane</keyword>
<dbReference type="InterPro" id="IPR023997">
    <property type="entry name" value="TonB-dep_OMP_SusC/RagA_CS"/>
</dbReference>
<accession>A0A3E1Y2L7</accession>
<evidence type="ECO:0000256" key="5">
    <source>
        <dbReference type="ARBA" id="ARBA00023136"/>
    </source>
</evidence>
<comment type="similarity">
    <text evidence="7">Belongs to the TonB-dependent receptor family.</text>
</comment>
<evidence type="ECO:0000256" key="6">
    <source>
        <dbReference type="ARBA" id="ARBA00023237"/>
    </source>
</evidence>
<keyword evidence="3 7" id="KW-1134">Transmembrane beta strand</keyword>